<organism evidence="1 2">
    <name type="scientific">Algibacter lectus</name>
    <dbReference type="NCBI Taxonomy" id="221126"/>
    <lineage>
        <taxon>Bacteria</taxon>
        <taxon>Pseudomonadati</taxon>
        <taxon>Bacteroidota</taxon>
        <taxon>Flavobacteriia</taxon>
        <taxon>Flavobacteriales</taxon>
        <taxon>Flavobacteriaceae</taxon>
        <taxon>Algibacter</taxon>
    </lineage>
</organism>
<dbReference type="EMBL" id="BBNU01000003">
    <property type="protein sequence ID" value="GAL78550.1"/>
    <property type="molecule type" value="Genomic_DNA"/>
</dbReference>
<comment type="caution">
    <text evidence="1">The sequence shown here is derived from an EMBL/GenBank/DDBJ whole genome shotgun (WGS) entry which is preliminary data.</text>
</comment>
<proteinExistence type="predicted"/>
<name>A0A090WN93_9FLAO</name>
<gene>
    <name evidence="1" type="ORF">JCM19274_1014</name>
</gene>
<dbReference type="Gene3D" id="3.90.930.1">
    <property type="match status" value="1"/>
</dbReference>
<dbReference type="SUPFAM" id="SSF82185">
    <property type="entry name" value="Histone H3 K4-specific methyltransferase SET7/9 N-terminal domain"/>
    <property type="match status" value="1"/>
</dbReference>
<accession>A0A090WN93</accession>
<reference evidence="1 2" key="1">
    <citation type="journal article" date="2014" name="Genome Announc.">
        <title>Draft Genome Sequences of Marine Flavobacterium Algibacter lectus Strains SS8 and NR4.</title>
        <authorList>
            <person name="Takatani N."/>
            <person name="Nakanishi M."/>
            <person name="Meirelles P."/>
            <person name="Mino S."/>
            <person name="Suda W."/>
            <person name="Oshima K."/>
            <person name="Hattori M."/>
            <person name="Ohkuma M."/>
            <person name="Hosokawa M."/>
            <person name="Miyashita K."/>
            <person name="Thompson F.L."/>
            <person name="Niwa A."/>
            <person name="Sawabe T."/>
            <person name="Sawabe T."/>
        </authorList>
    </citation>
    <scope>NUCLEOTIDE SEQUENCE [LARGE SCALE GENOMIC DNA]</scope>
    <source>
        <strain evidence="2">JCM19274</strain>
    </source>
</reference>
<evidence type="ECO:0000313" key="1">
    <source>
        <dbReference type="EMBL" id="GAL78550.1"/>
    </source>
</evidence>
<evidence type="ECO:0008006" key="3">
    <source>
        <dbReference type="Google" id="ProtNLM"/>
    </source>
</evidence>
<dbReference type="InterPro" id="IPR011652">
    <property type="entry name" value="MORN_2"/>
</dbReference>
<dbReference type="Pfam" id="PF07661">
    <property type="entry name" value="MORN_2"/>
    <property type="match status" value="1"/>
</dbReference>
<dbReference type="AlphaFoldDB" id="A0A090WN93"/>
<sequence>MNKNLCLLLILILLISCDQKKYITEYYPNKKLKLKVEIDTDSIQNGTYEEFYENGKLKSKTNYVNGQISDSLFNFYENGKTKEKGIVENNFQSGWWNYYNSNGRLKEKSEWIIVSDSLYKNQSIYYDQNGEIKQKNSSYFNLNIPDTIHLGKNLARFDYSSNFDVYDKLMYVVIENKYSESETKLDTFGIENNEFRFGVFGYKKGLQNIKGQIVEELYEIRNIGNDSAIGAVSNHKKYFEKEVYVSDKNN</sequence>
<dbReference type="RefSeq" id="WP_042496183.1">
    <property type="nucleotide sequence ID" value="NZ_BBNU01000003.1"/>
</dbReference>
<dbReference type="Proteomes" id="UP000029643">
    <property type="component" value="Unassembled WGS sequence"/>
</dbReference>
<evidence type="ECO:0000313" key="2">
    <source>
        <dbReference type="Proteomes" id="UP000029643"/>
    </source>
</evidence>
<protein>
    <recommendedName>
        <fullName evidence="3">Phophatidylinositol-4-phosphate 5-kinase</fullName>
    </recommendedName>
</protein>
<dbReference type="PROSITE" id="PS51257">
    <property type="entry name" value="PROKAR_LIPOPROTEIN"/>
    <property type="match status" value="1"/>
</dbReference>